<dbReference type="PRINTS" id="PR00419">
    <property type="entry name" value="ADXRDTASE"/>
</dbReference>
<dbReference type="Gene3D" id="3.50.50.60">
    <property type="entry name" value="FAD/NAD(P)-binding domain"/>
    <property type="match status" value="1"/>
</dbReference>
<dbReference type="InParanoid" id="Q01RY7"/>
<dbReference type="EMBL" id="CP000473">
    <property type="protein sequence ID" value="ABJ87583.1"/>
    <property type="molecule type" value="Genomic_DNA"/>
</dbReference>
<dbReference type="Pfam" id="PF01593">
    <property type="entry name" value="Amino_oxidase"/>
    <property type="match status" value="1"/>
</dbReference>
<dbReference type="eggNOG" id="COG1233">
    <property type="taxonomic scope" value="Bacteria"/>
</dbReference>
<dbReference type="PANTHER" id="PTHR42923">
    <property type="entry name" value="PROTOPORPHYRINOGEN OXIDASE"/>
    <property type="match status" value="1"/>
</dbReference>
<dbReference type="eggNOG" id="COG3349">
    <property type="taxonomic scope" value="Bacteria"/>
</dbReference>
<dbReference type="KEGG" id="sus:Acid_6661"/>
<evidence type="ECO:0000313" key="2">
    <source>
        <dbReference type="EMBL" id="ABJ87583.1"/>
    </source>
</evidence>
<dbReference type="GO" id="GO:0016491">
    <property type="term" value="F:oxidoreductase activity"/>
    <property type="evidence" value="ECO:0007669"/>
    <property type="project" value="InterPro"/>
</dbReference>
<proteinExistence type="predicted"/>
<dbReference type="InterPro" id="IPR002937">
    <property type="entry name" value="Amino_oxidase"/>
</dbReference>
<dbReference type="HOGENOM" id="CLU_459139_0_0_0"/>
<dbReference type="InterPro" id="IPR050464">
    <property type="entry name" value="Zeta_carotene_desat/Oxidored"/>
</dbReference>
<gene>
    <name evidence="2" type="ordered locus">Acid_6661</name>
</gene>
<evidence type="ECO:0000259" key="1">
    <source>
        <dbReference type="Pfam" id="PF01593"/>
    </source>
</evidence>
<dbReference type="InterPro" id="IPR036188">
    <property type="entry name" value="FAD/NAD-bd_sf"/>
</dbReference>
<dbReference type="PANTHER" id="PTHR42923:SF46">
    <property type="entry name" value="AMINE OXIDASE"/>
    <property type="match status" value="1"/>
</dbReference>
<feature type="domain" description="Amine oxidase" evidence="1">
    <location>
        <begin position="12"/>
        <end position="498"/>
    </location>
</feature>
<accession>Q01RY7</accession>
<dbReference type="AlphaFoldDB" id="Q01RY7"/>
<organism evidence="2">
    <name type="scientific">Solibacter usitatus (strain Ellin6076)</name>
    <dbReference type="NCBI Taxonomy" id="234267"/>
    <lineage>
        <taxon>Bacteria</taxon>
        <taxon>Pseudomonadati</taxon>
        <taxon>Acidobacteriota</taxon>
        <taxon>Terriglobia</taxon>
        <taxon>Bryobacterales</taxon>
        <taxon>Solibacteraceae</taxon>
        <taxon>Candidatus Solibacter</taxon>
    </lineage>
</organism>
<sequence length="539" mass="59579" precursor="true">MQQTVAVLGGGVAGLSAAHELAERGFQVRVYERKSMLGGKARSIAVPDSGVNGRQPLPGEHGFRFFPGFYQHVTDTMRRIPYGAHGNTFDNLTVATRMLLARAGQTEITWVARCPSTPDDLRAFLIELLTPFGVPPAELAYFVSRLLIVATSCPERRLKEFENIAWWDFIGAQQKSAAYRAYLGQGMTRSLVAMRAEESSTRTVGNVQLQLLYCLISPDRVFDRLLAGPTNDVWIFPWTQYLEKLGVEFHRDSRVVEIQTEGARCAGATVESGGGRSQVTADYYVAAMPVEVMAPLMTPELKRAAPSLANLDKLKTRWMNGIQFYLSKDAPLVNGHVIYLDSPWALTSVSQRQFWTNVDLSQYGDGTVRGILSVDISDWEAPGVVLGKPARECSAVEIKDEVWAQLQQHLNDNGESPIQDSKLVAWFLDPDIEFPNPGSATNAEPLLINTAGSLQYRPEAQVELKNFFVASDYVKTYTDLACMEAANEAARRAVNCLLVAAGSNAAPARLWPLEEPDFLKPIQEIDRIRFGLGLPNHLA</sequence>
<protein>
    <submittedName>
        <fullName evidence="2">Amine oxidase</fullName>
    </submittedName>
</protein>
<reference evidence="2" key="1">
    <citation type="submission" date="2006-10" db="EMBL/GenBank/DDBJ databases">
        <title>Complete sequence of Solibacter usitatus Ellin6076.</title>
        <authorList>
            <consortium name="US DOE Joint Genome Institute"/>
            <person name="Copeland A."/>
            <person name="Lucas S."/>
            <person name="Lapidus A."/>
            <person name="Barry K."/>
            <person name="Detter J.C."/>
            <person name="Glavina del Rio T."/>
            <person name="Hammon N."/>
            <person name="Israni S."/>
            <person name="Dalin E."/>
            <person name="Tice H."/>
            <person name="Pitluck S."/>
            <person name="Thompson L.S."/>
            <person name="Brettin T."/>
            <person name="Bruce D."/>
            <person name="Han C."/>
            <person name="Tapia R."/>
            <person name="Gilna P."/>
            <person name="Schmutz J."/>
            <person name="Larimer F."/>
            <person name="Land M."/>
            <person name="Hauser L."/>
            <person name="Kyrpides N."/>
            <person name="Mikhailova N."/>
            <person name="Janssen P.H."/>
            <person name="Kuske C.R."/>
            <person name="Richardson P."/>
        </authorList>
    </citation>
    <scope>NUCLEOTIDE SEQUENCE</scope>
    <source>
        <strain evidence="2">Ellin6076</strain>
    </source>
</reference>
<name>Q01RY7_SOLUE</name>
<dbReference type="OrthoDB" id="8845488at2"/>
<dbReference type="STRING" id="234267.Acid_6661"/>
<dbReference type="SUPFAM" id="SSF51905">
    <property type="entry name" value="FAD/NAD(P)-binding domain"/>
    <property type="match status" value="1"/>
</dbReference>